<feature type="non-terminal residue" evidence="18">
    <location>
        <position position="1"/>
    </location>
</feature>
<feature type="domain" description="CBS" evidence="17">
    <location>
        <begin position="542"/>
        <end position="601"/>
    </location>
</feature>
<feature type="transmembrane region" description="Helical" evidence="16">
    <location>
        <begin position="193"/>
        <end position="216"/>
    </location>
</feature>
<dbReference type="SUPFAM" id="SSF54631">
    <property type="entry name" value="CBS-domain pair"/>
    <property type="match status" value="1"/>
</dbReference>
<keyword evidence="8 16" id="KW-1133">Transmembrane helix</keyword>
<dbReference type="SUPFAM" id="SSF81340">
    <property type="entry name" value="Clc chloride channel"/>
    <property type="match status" value="1"/>
</dbReference>
<keyword evidence="5" id="KW-0479">Metal-binding</keyword>
<comment type="subcellular location">
    <subcellularLocation>
        <location evidence="1">Cell membrane</location>
        <topology evidence="1">Multi-pass membrane protein</topology>
    </subcellularLocation>
    <subcellularLocation>
        <location evidence="16">Membrane</location>
        <topology evidence="16">Multi-pass membrane protein</topology>
    </subcellularLocation>
</comment>
<name>A0A7L4CXZ6_9AVES</name>
<evidence type="ECO:0000256" key="6">
    <source>
        <dbReference type="ARBA" id="ARBA00022737"/>
    </source>
</evidence>
<evidence type="ECO:0000256" key="7">
    <source>
        <dbReference type="ARBA" id="ARBA00022837"/>
    </source>
</evidence>
<dbReference type="Gene3D" id="3.10.580.10">
    <property type="entry name" value="CBS-domain"/>
    <property type="match status" value="1"/>
</dbReference>
<feature type="non-terminal residue" evidence="18">
    <location>
        <position position="666"/>
    </location>
</feature>
<dbReference type="PANTHER" id="PTHR45720">
    <property type="entry name" value="CHLORIDE CHANNEL PROTEIN 2"/>
    <property type="match status" value="1"/>
</dbReference>
<protein>
    <recommendedName>
        <fullName evidence="16">Chloride channel protein</fullName>
    </recommendedName>
</protein>
<evidence type="ECO:0000256" key="15">
    <source>
        <dbReference type="PROSITE-ProRule" id="PRU00703"/>
    </source>
</evidence>
<dbReference type="GO" id="GO:0046872">
    <property type="term" value="F:metal ion binding"/>
    <property type="evidence" value="ECO:0007669"/>
    <property type="project" value="UniProtKB-KW"/>
</dbReference>
<dbReference type="FunFam" id="1.10.3080.10:FF:000012">
    <property type="entry name" value="Chloride channel K"/>
    <property type="match status" value="1"/>
</dbReference>
<dbReference type="PANTHER" id="PTHR45720:SF3">
    <property type="entry name" value="CHLORIDE CHANNEL PROTEIN CLC-KB"/>
    <property type="match status" value="1"/>
</dbReference>
<keyword evidence="9 16" id="KW-0406">Ion transport</keyword>
<feature type="transmembrane region" description="Helical" evidence="16">
    <location>
        <begin position="416"/>
        <end position="439"/>
    </location>
</feature>
<dbReference type="Pfam" id="PF00654">
    <property type="entry name" value="Voltage_CLC"/>
    <property type="match status" value="1"/>
</dbReference>
<dbReference type="Proteomes" id="UP000541249">
    <property type="component" value="Unassembled WGS sequence"/>
</dbReference>
<evidence type="ECO:0000256" key="4">
    <source>
        <dbReference type="ARBA" id="ARBA00022692"/>
    </source>
</evidence>
<feature type="transmembrane region" description="Helical" evidence="16">
    <location>
        <begin position="42"/>
        <end position="64"/>
    </location>
</feature>
<dbReference type="PRINTS" id="PR01119">
    <property type="entry name" value="CLCHANNELKDY"/>
</dbReference>
<keyword evidence="3" id="KW-1003">Cell membrane</keyword>
<evidence type="ECO:0000256" key="13">
    <source>
        <dbReference type="ARBA" id="ARBA00023214"/>
    </source>
</evidence>
<keyword evidence="11 16" id="KW-0472">Membrane</keyword>
<proteinExistence type="inferred from homology"/>
<gene>
    <name evidence="18" type="primary">Clcnkb</name>
    <name evidence="18" type="ORF">EURGUL_R14388</name>
</gene>
<evidence type="ECO:0000256" key="5">
    <source>
        <dbReference type="ARBA" id="ARBA00022723"/>
    </source>
</evidence>
<evidence type="ECO:0000256" key="10">
    <source>
        <dbReference type="ARBA" id="ARBA00023122"/>
    </source>
</evidence>
<evidence type="ECO:0000259" key="17">
    <source>
        <dbReference type="PROSITE" id="PS51371"/>
    </source>
</evidence>
<feature type="transmembrane region" description="Helical" evidence="16">
    <location>
        <begin position="389"/>
        <end position="410"/>
    </location>
</feature>
<keyword evidence="2 16" id="KW-0813">Transport</keyword>
<dbReference type="InterPro" id="IPR046342">
    <property type="entry name" value="CBS_dom_sf"/>
</dbReference>
<keyword evidence="7" id="KW-0106">Calcium</keyword>
<dbReference type="GO" id="GO:0005886">
    <property type="term" value="C:plasma membrane"/>
    <property type="evidence" value="ECO:0007669"/>
    <property type="project" value="UniProtKB-SubCell"/>
</dbReference>
<keyword evidence="6" id="KW-0677">Repeat</keyword>
<feature type="transmembrane region" description="Helical" evidence="16">
    <location>
        <begin position="318"/>
        <end position="337"/>
    </location>
</feature>
<evidence type="ECO:0000256" key="3">
    <source>
        <dbReference type="ARBA" id="ARBA00022475"/>
    </source>
</evidence>
<dbReference type="GO" id="GO:0034707">
    <property type="term" value="C:chloride channel complex"/>
    <property type="evidence" value="ECO:0007669"/>
    <property type="project" value="UniProtKB-KW"/>
</dbReference>
<keyword evidence="4 16" id="KW-0812">Transmembrane</keyword>
<dbReference type="Gene3D" id="1.10.3080.10">
    <property type="entry name" value="Clc chloride channel"/>
    <property type="match status" value="1"/>
</dbReference>
<evidence type="ECO:0000256" key="9">
    <source>
        <dbReference type="ARBA" id="ARBA00023065"/>
    </source>
</evidence>
<dbReference type="InterPro" id="IPR002250">
    <property type="entry name" value="Cl_channel-K"/>
</dbReference>
<evidence type="ECO:0000256" key="8">
    <source>
        <dbReference type="ARBA" id="ARBA00022989"/>
    </source>
</evidence>
<dbReference type="EMBL" id="VZZY01003826">
    <property type="protein sequence ID" value="NXW55116.1"/>
    <property type="molecule type" value="Genomic_DNA"/>
</dbReference>
<keyword evidence="19" id="KW-1185">Reference proteome</keyword>
<dbReference type="InterPro" id="IPR001807">
    <property type="entry name" value="ClC"/>
</dbReference>
<dbReference type="CDD" id="cd03683">
    <property type="entry name" value="ClC_1_like"/>
    <property type="match status" value="1"/>
</dbReference>
<reference evidence="18 19" key="1">
    <citation type="submission" date="2019-09" db="EMBL/GenBank/DDBJ databases">
        <title>Bird 10,000 Genomes (B10K) Project - Family phase.</title>
        <authorList>
            <person name="Zhang G."/>
        </authorList>
    </citation>
    <scope>NUCLEOTIDE SEQUENCE [LARGE SCALE GENOMIC DNA]</scope>
    <source>
        <strain evidence="18">B10K-DU-002-51</strain>
        <tissue evidence="18">Muscle</tissue>
    </source>
</reference>
<comment type="similarity">
    <text evidence="16">Belongs to the chloride channel (TC 2.A.49) family.</text>
</comment>
<dbReference type="InterPro" id="IPR050970">
    <property type="entry name" value="Cl_channel_volt-gated"/>
</dbReference>
<evidence type="ECO:0000256" key="2">
    <source>
        <dbReference type="ARBA" id="ARBA00022448"/>
    </source>
</evidence>
<dbReference type="AlphaFoldDB" id="A0A7L4CXZ6"/>
<evidence type="ECO:0000256" key="1">
    <source>
        <dbReference type="ARBA" id="ARBA00004651"/>
    </source>
</evidence>
<evidence type="ECO:0000313" key="19">
    <source>
        <dbReference type="Proteomes" id="UP000541249"/>
    </source>
</evidence>
<keyword evidence="14" id="KW-0407">Ion channel</keyword>
<keyword evidence="13 16" id="KW-0868">Chloride</keyword>
<dbReference type="InterPro" id="IPR000644">
    <property type="entry name" value="CBS_dom"/>
</dbReference>
<keyword evidence="12" id="KW-0869">Chloride channel</keyword>
<evidence type="ECO:0000313" key="18">
    <source>
        <dbReference type="EMBL" id="NXW55116.1"/>
    </source>
</evidence>
<comment type="caution">
    <text evidence="18">The sequence shown here is derived from an EMBL/GenBank/DDBJ whole genome shotgun (WGS) entry which is preliminary data.</text>
</comment>
<accession>A0A7L4CXZ6</accession>
<evidence type="ECO:0000256" key="11">
    <source>
        <dbReference type="ARBA" id="ARBA00023136"/>
    </source>
</evidence>
<dbReference type="PRINTS" id="PR00762">
    <property type="entry name" value="CLCHANNEL"/>
</dbReference>
<dbReference type="PROSITE" id="PS51371">
    <property type="entry name" value="CBS"/>
    <property type="match status" value="1"/>
</dbReference>
<dbReference type="OrthoDB" id="4564at2759"/>
<dbReference type="InterPro" id="IPR014743">
    <property type="entry name" value="Cl-channel_core"/>
</dbReference>
<sequence>EEEEERVLVSEQSWRPCPKARRRLQGCLVWVKRQLFRVGEDWYFLFILGVLMATISFVMDQVIFRLYEAHRWLYQEVGDVLVLKYLSWTIYPTALAAFSTGFSQSITPHSGGSGIPELKTILTGVVLEDYLAIQNFGARVVGLTCTLACGSTIFLGKLGPFIHLSAMAAAYLGKMRTSVTREYENKFKQNEMLVAAQAVGVATVFGAPISGVLFSIEVMSSHFAVRDYWRGFFAATCGAFMFRLLAVFNSEQETIAAVFKSELKIDFPFDLLETFFFVILGVLCGLLGCLYLFCQRWLLAAVKENWLTAKLLATDKPIYSVLVVLLLASITFPPGLGQLMASRLTMKEYLTSLFDNRTWGELVPNISSVATSPSSMDLWQDWCHPSTTIFGTLAFFLIMKFWMLILATTLPLPAGYFMPIFIYGAAIGRLLGETVALLFPRGLHWEEDPRPIIPCGYALAGAAAFSGSVTHSLSTALLVCEATGHLGHILPVILAVLVANAITQKHQPSFYDGTIIVKKLPYLPRIRSRHMASYEVVVEEFMERRVVALAKGDGFEEVLMALDASADAEYPVVESTGSPTLVGTISRAQLVTFLQSHKHPQAPPGEKLATAGTLGDSCTIEPIMLQLSPWTSLHQAHHLFELLKLQRIFVTRFGELVGAVSRVEVR</sequence>
<organism evidence="18 19">
    <name type="scientific">Eurystomus gularis</name>
    <dbReference type="NCBI Taxonomy" id="325343"/>
    <lineage>
        <taxon>Eukaryota</taxon>
        <taxon>Metazoa</taxon>
        <taxon>Chordata</taxon>
        <taxon>Craniata</taxon>
        <taxon>Vertebrata</taxon>
        <taxon>Euteleostomi</taxon>
        <taxon>Archelosauria</taxon>
        <taxon>Archosauria</taxon>
        <taxon>Dinosauria</taxon>
        <taxon>Saurischia</taxon>
        <taxon>Theropoda</taxon>
        <taxon>Coelurosauria</taxon>
        <taxon>Aves</taxon>
        <taxon>Neognathae</taxon>
        <taxon>Neoaves</taxon>
        <taxon>Telluraves</taxon>
        <taxon>Coraciimorphae</taxon>
        <taxon>Coraciiformes</taxon>
        <taxon>Coraciidae</taxon>
        <taxon>Eurystomus</taxon>
    </lineage>
</organism>
<feature type="transmembrane region" description="Helical" evidence="16">
    <location>
        <begin position="228"/>
        <end position="248"/>
    </location>
</feature>
<comment type="caution">
    <text evidence="16">Lacks conserved residue(s) required for the propagation of feature annotation.</text>
</comment>
<keyword evidence="10 15" id="KW-0129">CBS domain</keyword>
<dbReference type="CDD" id="cd04591">
    <property type="entry name" value="CBS_pair_voltage-gated_CLC_euk_bac"/>
    <property type="match status" value="1"/>
</dbReference>
<dbReference type="GO" id="GO:0005247">
    <property type="term" value="F:voltage-gated chloride channel activity"/>
    <property type="evidence" value="ECO:0007669"/>
    <property type="project" value="InterPro"/>
</dbReference>
<evidence type="ECO:0000256" key="14">
    <source>
        <dbReference type="ARBA" id="ARBA00023303"/>
    </source>
</evidence>
<evidence type="ECO:0000256" key="12">
    <source>
        <dbReference type="ARBA" id="ARBA00023173"/>
    </source>
</evidence>
<feature type="transmembrane region" description="Helical" evidence="16">
    <location>
        <begin position="269"/>
        <end position="298"/>
    </location>
</feature>
<evidence type="ECO:0000256" key="16">
    <source>
        <dbReference type="RuleBase" id="RU361221"/>
    </source>
</evidence>